<comment type="caution">
    <text evidence="11">The sequence shown here is derived from an EMBL/GenBank/DDBJ whole genome shotgun (WGS) entry which is preliminary data.</text>
</comment>
<keyword evidence="9" id="KW-0227">DNA damage</keyword>
<dbReference type="Proteomes" id="UP001144471">
    <property type="component" value="Unassembled WGS sequence"/>
</dbReference>
<evidence type="ECO:0000256" key="8">
    <source>
        <dbReference type="ARBA" id="ARBA00023125"/>
    </source>
</evidence>
<dbReference type="NCBIfam" id="TIGR00611">
    <property type="entry name" value="recf"/>
    <property type="match status" value="1"/>
</dbReference>
<dbReference type="SUPFAM" id="SSF52540">
    <property type="entry name" value="P-loop containing nucleoside triphosphate hydrolases"/>
    <property type="match status" value="1"/>
</dbReference>
<accession>A0A9W6LPQ1</accession>
<dbReference type="GO" id="GO:0006260">
    <property type="term" value="P:DNA replication"/>
    <property type="evidence" value="ECO:0007669"/>
    <property type="project" value="UniProtKB-UniRule"/>
</dbReference>
<evidence type="ECO:0000256" key="5">
    <source>
        <dbReference type="ARBA" id="ARBA00022705"/>
    </source>
</evidence>
<evidence type="ECO:0000256" key="7">
    <source>
        <dbReference type="ARBA" id="ARBA00022840"/>
    </source>
</evidence>
<keyword evidence="8 9" id="KW-0238">DNA-binding</keyword>
<dbReference type="GO" id="GO:0006302">
    <property type="term" value="P:double-strand break repair"/>
    <property type="evidence" value="ECO:0007669"/>
    <property type="project" value="TreeGrafter"/>
</dbReference>
<dbReference type="InterPro" id="IPR001238">
    <property type="entry name" value="DNA-binding_RecF"/>
</dbReference>
<dbReference type="Gene3D" id="3.40.50.300">
    <property type="entry name" value="P-loop containing nucleotide triphosphate hydrolases"/>
    <property type="match status" value="1"/>
</dbReference>
<dbReference type="RefSeq" id="WP_281838009.1">
    <property type="nucleotide sequence ID" value="NZ_BSDY01000043.1"/>
</dbReference>
<dbReference type="PANTHER" id="PTHR32182:SF0">
    <property type="entry name" value="DNA REPLICATION AND REPAIR PROTEIN RECF"/>
    <property type="match status" value="1"/>
</dbReference>
<proteinExistence type="inferred from homology"/>
<dbReference type="GO" id="GO:0005737">
    <property type="term" value="C:cytoplasm"/>
    <property type="evidence" value="ECO:0007669"/>
    <property type="project" value="UniProtKB-SubCell"/>
</dbReference>
<dbReference type="GO" id="GO:0003697">
    <property type="term" value="F:single-stranded DNA binding"/>
    <property type="evidence" value="ECO:0007669"/>
    <property type="project" value="UniProtKB-UniRule"/>
</dbReference>
<dbReference type="InterPro" id="IPR042174">
    <property type="entry name" value="RecF_2"/>
</dbReference>
<evidence type="ECO:0000256" key="2">
    <source>
        <dbReference type="ARBA" id="ARBA00008016"/>
    </source>
</evidence>
<keyword evidence="4 9" id="KW-0963">Cytoplasm</keyword>
<keyword evidence="12" id="KW-1185">Reference proteome</keyword>
<dbReference type="PANTHER" id="PTHR32182">
    <property type="entry name" value="DNA REPLICATION AND REPAIR PROTEIN RECF"/>
    <property type="match status" value="1"/>
</dbReference>
<dbReference type="GO" id="GO:0009432">
    <property type="term" value="P:SOS response"/>
    <property type="evidence" value="ECO:0007669"/>
    <property type="project" value="UniProtKB-UniRule"/>
</dbReference>
<keyword evidence="9" id="KW-0234">DNA repair</keyword>
<reference evidence="11" key="1">
    <citation type="submission" date="2022-12" db="EMBL/GenBank/DDBJ databases">
        <title>Reference genome sequencing for broad-spectrum identification of bacterial and archaeal isolates by mass spectrometry.</title>
        <authorList>
            <person name="Sekiguchi Y."/>
            <person name="Tourlousse D.M."/>
        </authorList>
    </citation>
    <scope>NUCLEOTIDE SEQUENCE</scope>
    <source>
        <strain evidence="11">10succ1</strain>
    </source>
</reference>
<dbReference type="PROSITE" id="PS00617">
    <property type="entry name" value="RECF_1"/>
    <property type="match status" value="1"/>
</dbReference>
<name>A0A9W6LPQ1_9FUSO</name>
<gene>
    <name evidence="9 11" type="primary">recF</name>
    <name evidence="11" type="ORF">PM10SUCC1_37930</name>
</gene>
<keyword evidence="5 9" id="KW-0235">DNA replication</keyword>
<feature type="binding site" evidence="9">
    <location>
        <begin position="30"/>
        <end position="37"/>
    </location>
    <ligand>
        <name>ATP</name>
        <dbReference type="ChEBI" id="CHEBI:30616"/>
    </ligand>
</feature>
<keyword evidence="9" id="KW-0742">SOS response</keyword>
<evidence type="ECO:0000256" key="3">
    <source>
        <dbReference type="ARBA" id="ARBA00020170"/>
    </source>
</evidence>
<keyword evidence="7 9" id="KW-0067">ATP-binding</keyword>
<comment type="similarity">
    <text evidence="2 9">Belongs to the RecF family.</text>
</comment>
<dbReference type="GO" id="GO:0000731">
    <property type="term" value="P:DNA synthesis involved in DNA repair"/>
    <property type="evidence" value="ECO:0007669"/>
    <property type="project" value="TreeGrafter"/>
</dbReference>
<evidence type="ECO:0000313" key="11">
    <source>
        <dbReference type="EMBL" id="GLI58279.1"/>
    </source>
</evidence>
<evidence type="ECO:0000256" key="9">
    <source>
        <dbReference type="HAMAP-Rule" id="MF_00365"/>
    </source>
</evidence>
<dbReference type="GO" id="GO:0005524">
    <property type="term" value="F:ATP binding"/>
    <property type="evidence" value="ECO:0007669"/>
    <property type="project" value="UniProtKB-UniRule"/>
</dbReference>
<dbReference type="HAMAP" id="MF_00365">
    <property type="entry name" value="RecF"/>
    <property type="match status" value="1"/>
</dbReference>
<keyword evidence="6 9" id="KW-0547">Nucleotide-binding</keyword>
<organism evidence="11 12">
    <name type="scientific">Propionigenium maris DSM 9537</name>
    <dbReference type="NCBI Taxonomy" id="1123000"/>
    <lineage>
        <taxon>Bacteria</taxon>
        <taxon>Fusobacteriati</taxon>
        <taxon>Fusobacteriota</taxon>
        <taxon>Fusobacteriia</taxon>
        <taxon>Fusobacteriales</taxon>
        <taxon>Fusobacteriaceae</taxon>
        <taxon>Propionigenium</taxon>
    </lineage>
</organism>
<dbReference type="InterPro" id="IPR027417">
    <property type="entry name" value="P-loop_NTPase"/>
</dbReference>
<comment type="function">
    <text evidence="9">The RecF protein is involved in DNA metabolism; it is required for DNA replication and normal SOS inducibility. RecF binds preferentially to single-stranded, linear DNA. It also seems to bind ATP.</text>
</comment>
<evidence type="ECO:0000256" key="4">
    <source>
        <dbReference type="ARBA" id="ARBA00022490"/>
    </source>
</evidence>
<feature type="domain" description="RecF/RecN/SMC N-terminal" evidence="10">
    <location>
        <begin position="3"/>
        <end position="342"/>
    </location>
</feature>
<evidence type="ECO:0000256" key="6">
    <source>
        <dbReference type="ARBA" id="ARBA00022741"/>
    </source>
</evidence>
<comment type="subcellular location">
    <subcellularLocation>
        <location evidence="1 9">Cytoplasm</location>
    </subcellularLocation>
</comment>
<evidence type="ECO:0000313" key="12">
    <source>
        <dbReference type="Proteomes" id="UP001144471"/>
    </source>
</evidence>
<evidence type="ECO:0000259" key="10">
    <source>
        <dbReference type="Pfam" id="PF02463"/>
    </source>
</evidence>
<dbReference type="InterPro" id="IPR018078">
    <property type="entry name" value="DNA-binding_RecF_CS"/>
</dbReference>
<sequence length="365" mass="42793">MRISEINYINFRNLKDNNLKFHRKFNLFLGKNGQGKTSILEAIYFSATGKSFRTSKNSELIRYGLQKTGAFIAYEDIVSEKSISVKLAGGKKEYSYNRKKVKYDGFHGKVNAVSFIPEDISLIVGAPGIRRSFFDYEIAQSNYDYFSDLKNYTKILKLRNKYLKEKQYTDPIFEIYQEEFIRLGARILKKRLEYVKNISILLNLNYRKLFDEKKELSLRYSCFLGEVKKATLEELESGIREKIRKNFSREKRYGYSIVGPQKDDFLFLLNEREAKSYASQGEKKSIVFSLKLAEIDMIIKEKRDTPIFIIDDISSYFDSIRKENILNYFNHRDIQLFISSTSDLGIKAKKFFIEKGDIHDGDKEC</sequence>
<dbReference type="EMBL" id="BSDY01000043">
    <property type="protein sequence ID" value="GLI58279.1"/>
    <property type="molecule type" value="Genomic_DNA"/>
</dbReference>
<dbReference type="AlphaFoldDB" id="A0A9W6LPQ1"/>
<dbReference type="Gene3D" id="1.20.1050.90">
    <property type="entry name" value="RecF/RecN/SMC, N-terminal domain"/>
    <property type="match status" value="1"/>
</dbReference>
<dbReference type="InterPro" id="IPR003395">
    <property type="entry name" value="RecF/RecN/SMC_N"/>
</dbReference>
<protein>
    <recommendedName>
        <fullName evidence="3 9">DNA replication and repair protein RecF</fullName>
    </recommendedName>
</protein>
<evidence type="ECO:0000256" key="1">
    <source>
        <dbReference type="ARBA" id="ARBA00004496"/>
    </source>
</evidence>
<dbReference type="Pfam" id="PF02463">
    <property type="entry name" value="SMC_N"/>
    <property type="match status" value="1"/>
</dbReference>